<name>A0A1C5JTX0_9ACTN</name>
<evidence type="ECO:0000256" key="3">
    <source>
        <dbReference type="ARBA" id="ARBA00022777"/>
    </source>
</evidence>
<dbReference type="GO" id="GO:0016301">
    <property type="term" value="F:kinase activity"/>
    <property type="evidence" value="ECO:0007669"/>
    <property type="project" value="UniProtKB-KW"/>
</dbReference>
<feature type="domain" description="Maltokinase N-terminal cap" evidence="5">
    <location>
        <begin position="44"/>
        <end position="127"/>
    </location>
</feature>
<accession>A0A1C5JTX0</accession>
<proteinExistence type="predicted"/>
<sequence>MAVDGRVAARAAPTVVGSTITILCMALLHRAELRPSKLDLLAAWLPGRDWFHGPADGEVTRVAAYRFDDPAGAVGIETMLVRVGDGPVHQVPLSYRGAPLPGGDDRLIGTTHHSVLGQRWVYDACADPVYVAALASAVLAGTGQAEEYFEVDGVRERRAPSMSIATTGPAVAAPPAVGALREVVDADPTVIVTDTVELVVPRRLVTRDRSDAATLTGAWDGQPDPLPLAHATLR</sequence>
<dbReference type="Proteomes" id="UP000198215">
    <property type="component" value="Chromosome I"/>
</dbReference>
<dbReference type="EMBL" id="LT607753">
    <property type="protein sequence ID" value="SCG73476.1"/>
    <property type="molecule type" value="Genomic_DNA"/>
</dbReference>
<dbReference type="AlphaFoldDB" id="A0A1C5JTX0"/>
<keyword evidence="2" id="KW-0547">Nucleotide-binding</keyword>
<evidence type="ECO:0000256" key="1">
    <source>
        <dbReference type="ARBA" id="ARBA00022679"/>
    </source>
</evidence>
<evidence type="ECO:0000256" key="4">
    <source>
        <dbReference type="ARBA" id="ARBA00022840"/>
    </source>
</evidence>
<organism evidence="6 7">
    <name type="scientific">Micromonospora coxensis</name>
    <dbReference type="NCBI Taxonomy" id="356852"/>
    <lineage>
        <taxon>Bacteria</taxon>
        <taxon>Bacillati</taxon>
        <taxon>Actinomycetota</taxon>
        <taxon>Actinomycetes</taxon>
        <taxon>Micromonosporales</taxon>
        <taxon>Micromonosporaceae</taxon>
        <taxon>Micromonospora</taxon>
    </lineage>
</organism>
<keyword evidence="1" id="KW-0808">Transferase</keyword>
<evidence type="ECO:0000313" key="6">
    <source>
        <dbReference type="EMBL" id="SCG73476.1"/>
    </source>
</evidence>
<protein>
    <recommendedName>
        <fullName evidence="5">Maltokinase N-terminal cap domain-containing protein</fullName>
    </recommendedName>
</protein>
<dbReference type="Pfam" id="PF18085">
    <property type="entry name" value="Mak_N_cap"/>
    <property type="match status" value="1"/>
</dbReference>
<dbReference type="NCBIfam" id="NF047744">
    <property type="entry name" value="CG0192_rel"/>
    <property type="match status" value="1"/>
</dbReference>
<evidence type="ECO:0000259" key="5">
    <source>
        <dbReference type="Pfam" id="PF18085"/>
    </source>
</evidence>
<keyword evidence="3" id="KW-0418">Kinase</keyword>
<keyword evidence="7" id="KW-1185">Reference proteome</keyword>
<reference evidence="7" key="1">
    <citation type="submission" date="2016-06" db="EMBL/GenBank/DDBJ databases">
        <authorList>
            <person name="Varghese N."/>
            <person name="Submissions Spin"/>
        </authorList>
    </citation>
    <scope>NUCLEOTIDE SEQUENCE [LARGE SCALE GENOMIC DNA]</scope>
    <source>
        <strain evidence="7">DSM 45161</strain>
    </source>
</reference>
<evidence type="ECO:0000313" key="7">
    <source>
        <dbReference type="Proteomes" id="UP000198215"/>
    </source>
</evidence>
<dbReference type="InterPro" id="IPR040999">
    <property type="entry name" value="Mak_N_cap"/>
</dbReference>
<keyword evidence="4" id="KW-0067">ATP-binding</keyword>
<evidence type="ECO:0000256" key="2">
    <source>
        <dbReference type="ARBA" id="ARBA00022741"/>
    </source>
</evidence>
<gene>
    <name evidence="6" type="ORF">GA0070614_5229</name>
</gene>
<dbReference type="GO" id="GO:0005524">
    <property type="term" value="F:ATP binding"/>
    <property type="evidence" value="ECO:0007669"/>
    <property type="project" value="UniProtKB-KW"/>
</dbReference>